<dbReference type="EMBL" id="CACRXK020000211">
    <property type="protein sequence ID" value="CAB3979590.1"/>
    <property type="molecule type" value="Genomic_DNA"/>
</dbReference>
<organism evidence="1 2">
    <name type="scientific">Paramuricea clavata</name>
    <name type="common">Red gorgonian</name>
    <name type="synonym">Violescent sea-whip</name>
    <dbReference type="NCBI Taxonomy" id="317549"/>
    <lineage>
        <taxon>Eukaryota</taxon>
        <taxon>Metazoa</taxon>
        <taxon>Cnidaria</taxon>
        <taxon>Anthozoa</taxon>
        <taxon>Octocorallia</taxon>
        <taxon>Malacalcyonacea</taxon>
        <taxon>Plexauridae</taxon>
        <taxon>Paramuricea</taxon>
    </lineage>
</organism>
<keyword evidence="2" id="KW-1185">Reference proteome</keyword>
<proteinExistence type="predicted"/>
<dbReference type="Proteomes" id="UP001152795">
    <property type="component" value="Unassembled WGS sequence"/>
</dbReference>
<protein>
    <submittedName>
        <fullName evidence="1">Uncharacterized protein</fullName>
    </submittedName>
</protein>
<reference evidence="1" key="1">
    <citation type="submission" date="2020-04" db="EMBL/GenBank/DDBJ databases">
        <authorList>
            <person name="Alioto T."/>
            <person name="Alioto T."/>
            <person name="Gomez Garrido J."/>
        </authorList>
    </citation>
    <scope>NUCLEOTIDE SEQUENCE</scope>
    <source>
        <strain evidence="1">A484AB</strain>
    </source>
</reference>
<dbReference type="OrthoDB" id="10021290at2759"/>
<comment type="caution">
    <text evidence="1">The sequence shown here is derived from an EMBL/GenBank/DDBJ whole genome shotgun (WGS) entry which is preliminary data.</text>
</comment>
<dbReference type="AlphaFoldDB" id="A0A6S7FZU4"/>
<accession>A0A6S7FZU4</accession>
<sequence length="115" mass="13568">MYSASKIRKPWGTITHPKERNPNSLLGYQKLSGKQVNDVINRLYQEDWHQKREKMRASSRNENVRRHKTKKTAEEVKEIVQRLTRNSEKNVTDSNRTGAMKEMGIYNTYACKGWN</sequence>
<evidence type="ECO:0000313" key="1">
    <source>
        <dbReference type="EMBL" id="CAB3979590.1"/>
    </source>
</evidence>
<evidence type="ECO:0000313" key="2">
    <source>
        <dbReference type="Proteomes" id="UP001152795"/>
    </source>
</evidence>
<name>A0A6S7FZU4_PARCT</name>
<gene>
    <name evidence="1" type="ORF">PACLA_8A082456</name>
</gene>